<feature type="transmembrane region" description="Helical" evidence="10">
    <location>
        <begin position="325"/>
        <end position="344"/>
    </location>
</feature>
<keyword evidence="7" id="KW-0256">Endoplasmic reticulum</keyword>
<evidence type="ECO:0000256" key="1">
    <source>
        <dbReference type="ARBA" id="ARBA00004477"/>
    </source>
</evidence>
<evidence type="ECO:0000259" key="11">
    <source>
        <dbReference type="Pfam" id="PF13231"/>
    </source>
</evidence>
<feature type="transmembrane region" description="Helical" evidence="10">
    <location>
        <begin position="239"/>
        <end position="257"/>
    </location>
</feature>
<dbReference type="Pfam" id="PF13231">
    <property type="entry name" value="PMT_2"/>
    <property type="match status" value="1"/>
</dbReference>
<dbReference type="GO" id="GO:0006506">
    <property type="term" value="P:GPI anchor biosynthetic process"/>
    <property type="evidence" value="ECO:0007669"/>
    <property type="project" value="UniProtKB-UniPathway"/>
</dbReference>
<dbReference type="PANTHER" id="PTHR12468:SF2">
    <property type="entry name" value="GPI MANNOSYLTRANSFERASE 2"/>
    <property type="match status" value="1"/>
</dbReference>
<accession>A0A6J6ICY5</accession>
<dbReference type="GO" id="GO:0000009">
    <property type="term" value="F:alpha-1,6-mannosyltransferase activity"/>
    <property type="evidence" value="ECO:0007669"/>
    <property type="project" value="InterPro"/>
</dbReference>
<organism evidence="12">
    <name type="scientific">freshwater metagenome</name>
    <dbReference type="NCBI Taxonomy" id="449393"/>
    <lineage>
        <taxon>unclassified sequences</taxon>
        <taxon>metagenomes</taxon>
        <taxon>ecological metagenomes</taxon>
    </lineage>
</organism>
<evidence type="ECO:0000256" key="4">
    <source>
        <dbReference type="ARBA" id="ARBA00022676"/>
    </source>
</evidence>
<keyword evidence="3" id="KW-0337">GPI-anchor biosynthesis</keyword>
<proteinExistence type="predicted"/>
<dbReference type="AlphaFoldDB" id="A0A6J6ICY5"/>
<keyword evidence="4" id="KW-0328">Glycosyltransferase</keyword>
<dbReference type="InterPro" id="IPR007315">
    <property type="entry name" value="PIG-V/Gpi18"/>
</dbReference>
<feature type="transmembrane region" description="Helical" evidence="10">
    <location>
        <begin position="160"/>
        <end position="193"/>
    </location>
</feature>
<gene>
    <name evidence="12" type="ORF">UFOPK1874_01076</name>
</gene>
<keyword evidence="5" id="KW-0808">Transferase</keyword>
<feature type="domain" description="Glycosyltransferase RgtA/B/C/D-like" evidence="11">
    <location>
        <begin position="123"/>
        <end position="257"/>
    </location>
</feature>
<comment type="pathway">
    <text evidence="2">Glycolipid biosynthesis; glycosylphosphatidylinositol-anchor biosynthesis.</text>
</comment>
<feature type="transmembrane region" description="Helical" evidence="10">
    <location>
        <begin position="128"/>
        <end position="148"/>
    </location>
</feature>
<evidence type="ECO:0000256" key="7">
    <source>
        <dbReference type="ARBA" id="ARBA00022824"/>
    </source>
</evidence>
<sequence>MKTLKTAFRPLSLPPASDPWGRALRRGAFAYLLSRLVVIMGASVAVAADAVTARVNEQEPKGGLTALVQVFDSWDGHWYLDVVRDGYPHHIMPNVTYFVSDARAAFFPMYPRLVHYIDNIIPGGPVTVALLVNLILGAFFIYLIGRIARELFDDKTAEKAMIIAALFPGSFVLSMAYSEALMLCVSCLCFIALSKKAWVWAGVLAAIGTACRPNGIALVFACAVAALLAIKEDRDWKSLIAPALSPIGFVGFMAFLMHHTDENFAWFRVQSEAWKEGTSFGATAVSRTFDFFLNPTSSPTTVLTAASMMAMILALWCMKKYKIPAMYVAFTVGILVLMLLPATVTARPRFLYTAFPLIFPVARQLRDDEDRWWPLVLILFATGLVTVMGMYGVRAAIP</sequence>
<evidence type="ECO:0000256" key="5">
    <source>
        <dbReference type="ARBA" id="ARBA00022679"/>
    </source>
</evidence>
<evidence type="ECO:0000313" key="12">
    <source>
        <dbReference type="EMBL" id="CAB4621434.1"/>
    </source>
</evidence>
<dbReference type="GO" id="GO:0004376">
    <property type="term" value="F:GPI mannosyltransferase activity"/>
    <property type="evidence" value="ECO:0007669"/>
    <property type="project" value="InterPro"/>
</dbReference>
<keyword evidence="9 10" id="KW-0472">Membrane</keyword>
<comment type="subcellular location">
    <subcellularLocation>
        <location evidence="1">Endoplasmic reticulum membrane</location>
        <topology evidence="1">Multi-pass membrane protein</topology>
    </subcellularLocation>
</comment>
<name>A0A6J6ICY5_9ZZZZ</name>
<evidence type="ECO:0000256" key="9">
    <source>
        <dbReference type="ARBA" id="ARBA00023136"/>
    </source>
</evidence>
<evidence type="ECO:0000256" key="8">
    <source>
        <dbReference type="ARBA" id="ARBA00022989"/>
    </source>
</evidence>
<reference evidence="12" key="1">
    <citation type="submission" date="2020-05" db="EMBL/GenBank/DDBJ databases">
        <authorList>
            <person name="Chiriac C."/>
            <person name="Salcher M."/>
            <person name="Ghai R."/>
            <person name="Kavagutti S V."/>
        </authorList>
    </citation>
    <scope>NUCLEOTIDE SEQUENCE</scope>
</reference>
<dbReference type="GO" id="GO:0005789">
    <property type="term" value="C:endoplasmic reticulum membrane"/>
    <property type="evidence" value="ECO:0007669"/>
    <property type="project" value="UniProtKB-SubCell"/>
</dbReference>
<evidence type="ECO:0000256" key="3">
    <source>
        <dbReference type="ARBA" id="ARBA00022502"/>
    </source>
</evidence>
<dbReference type="PANTHER" id="PTHR12468">
    <property type="entry name" value="GPI MANNOSYLTRANSFERASE 2"/>
    <property type="match status" value="1"/>
</dbReference>
<dbReference type="UniPathway" id="UPA00196"/>
<feature type="transmembrane region" description="Helical" evidence="10">
    <location>
        <begin position="300"/>
        <end position="318"/>
    </location>
</feature>
<protein>
    <submittedName>
        <fullName evidence="12">Unannotated protein</fullName>
    </submittedName>
</protein>
<feature type="transmembrane region" description="Helical" evidence="10">
    <location>
        <begin position="28"/>
        <end position="48"/>
    </location>
</feature>
<dbReference type="InterPro" id="IPR038731">
    <property type="entry name" value="RgtA/B/C-like"/>
</dbReference>
<evidence type="ECO:0000256" key="2">
    <source>
        <dbReference type="ARBA" id="ARBA00004687"/>
    </source>
</evidence>
<feature type="transmembrane region" description="Helical" evidence="10">
    <location>
        <begin position="372"/>
        <end position="393"/>
    </location>
</feature>
<keyword evidence="6 10" id="KW-0812">Transmembrane</keyword>
<feature type="transmembrane region" description="Helical" evidence="10">
    <location>
        <begin position="199"/>
        <end position="227"/>
    </location>
</feature>
<evidence type="ECO:0000256" key="6">
    <source>
        <dbReference type="ARBA" id="ARBA00022692"/>
    </source>
</evidence>
<dbReference type="EMBL" id="CAEZUX010000153">
    <property type="protein sequence ID" value="CAB4621434.1"/>
    <property type="molecule type" value="Genomic_DNA"/>
</dbReference>
<keyword evidence="8 10" id="KW-1133">Transmembrane helix</keyword>
<evidence type="ECO:0000256" key="10">
    <source>
        <dbReference type="SAM" id="Phobius"/>
    </source>
</evidence>